<feature type="transmembrane region" description="Helical" evidence="1">
    <location>
        <begin position="303"/>
        <end position="326"/>
    </location>
</feature>
<keyword evidence="1" id="KW-0472">Membrane</keyword>
<dbReference type="EMBL" id="QZJZ01000011">
    <property type="protein sequence ID" value="RJP61539.1"/>
    <property type="molecule type" value="Genomic_DNA"/>
</dbReference>
<accession>A0A3A4R5K5</accession>
<name>A0A3A4R5K5_9BACT</name>
<proteinExistence type="predicted"/>
<feature type="transmembrane region" description="Helical" evidence="1">
    <location>
        <begin position="124"/>
        <end position="144"/>
    </location>
</feature>
<organism evidence="2 3">
    <name type="scientific">Candidatus Auribacter fodinae</name>
    <dbReference type="NCBI Taxonomy" id="2093366"/>
    <lineage>
        <taxon>Bacteria</taxon>
        <taxon>Pseudomonadati</taxon>
        <taxon>Candidatus Auribacterota</taxon>
        <taxon>Candidatus Auribacteria</taxon>
        <taxon>Candidatus Auribacterales</taxon>
        <taxon>Candidatus Auribacteraceae</taxon>
        <taxon>Candidatus Auribacter</taxon>
    </lineage>
</organism>
<reference evidence="2 3" key="1">
    <citation type="journal article" date="2017" name="ISME J.">
        <title>Energy and carbon metabolisms in a deep terrestrial subsurface fluid microbial community.</title>
        <authorList>
            <person name="Momper L."/>
            <person name="Jungbluth S.P."/>
            <person name="Lee M.D."/>
            <person name="Amend J.P."/>
        </authorList>
    </citation>
    <scope>NUCLEOTIDE SEQUENCE [LARGE SCALE GENOMIC DNA]</scope>
    <source>
        <strain evidence="2">SURF_26</strain>
    </source>
</reference>
<dbReference type="Proteomes" id="UP000266426">
    <property type="component" value="Unassembled WGS sequence"/>
</dbReference>
<evidence type="ECO:0000256" key="1">
    <source>
        <dbReference type="SAM" id="Phobius"/>
    </source>
</evidence>
<evidence type="ECO:0000313" key="2">
    <source>
        <dbReference type="EMBL" id="RJP61539.1"/>
    </source>
</evidence>
<feature type="transmembrane region" description="Helical" evidence="1">
    <location>
        <begin position="74"/>
        <end position="92"/>
    </location>
</feature>
<sequence>MLKVNRSFIRGLFLAVVFCVSFYFRITGLGTDSFNGIEAFHVSAPLFSDFTLHGGPLSQIAIHVWKQIVPESEFWLRLLSIIFGMGTILLAYPAARCFLPPSASVVCVLLTGLSGTHIQISRTFSPDSIVCFLSVLYILCMIRFIKNVSCGILKVLFMAISIVLASSSSAGMIYLLITGCSVYAASRLYREVSFRFWLWYAFPAYIVGILIYIPAAILMRNPAVPLVSMEYPLIPLLSALCKPLFSAPLALALWLGLTICGLSGIFILKYSGRMVLFTIRSFAILIISFSLLILSLIPEYKSAIFSLSATPFVLFPGFCLLSGACVPLNKQKIQIIMALLLLTANIITIYTRPHQLPYRQLAEWIRPNLSAGDALFCFEDEAEYCLKAYGISCPNSVFMHRIPPPHHVGTILINNHGSLWVAASSRYSAADILDEFSPYYNLNESFIRSASGAFLCCHRFDLP</sequence>
<feature type="transmembrane region" description="Helical" evidence="1">
    <location>
        <begin position="275"/>
        <end position="297"/>
    </location>
</feature>
<feature type="transmembrane region" description="Helical" evidence="1">
    <location>
        <begin position="333"/>
        <end position="351"/>
    </location>
</feature>
<dbReference type="AlphaFoldDB" id="A0A3A4R5K5"/>
<feature type="transmembrane region" description="Helical" evidence="1">
    <location>
        <begin position="7"/>
        <end position="26"/>
    </location>
</feature>
<protein>
    <submittedName>
        <fullName evidence="2">Uncharacterized protein</fullName>
    </submittedName>
</protein>
<feature type="transmembrane region" description="Helical" evidence="1">
    <location>
        <begin position="156"/>
        <end position="177"/>
    </location>
</feature>
<gene>
    <name evidence="2" type="ORF">C4541_01680</name>
</gene>
<feature type="transmembrane region" description="Helical" evidence="1">
    <location>
        <begin position="251"/>
        <end position="268"/>
    </location>
</feature>
<feature type="transmembrane region" description="Helical" evidence="1">
    <location>
        <begin position="197"/>
        <end position="219"/>
    </location>
</feature>
<evidence type="ECO:0000313" key="3">
    <source>
        <dbReference type="Proteomes" id="UP000266426"/>
    </source>
</evidence>
<keyword evidence="1" id="KW-0812">Transmembrane</keyword>
<keyword evidence="1" id="KW-1133">Transmembrane helix</keyword>
<comment type="caution">
    <text evidence="2">The sequence shown here is derived from an EMBL/GenBank/DDBJ whole genome shotgun (WGS) entry which is preliminary data.</text>
</comment>